<keyword evidence="11 19" id="KW-0460">Magnesium</keyword>
<dbReference type="GO" id="GO:0008818">
    <property type="term" value="F:cobalamin 5'-phosphate synthase activity"/>
    <property type="evidence" value="ECO:0007669"/>
    <property type="project" value="UniProtKB-UniRule"/>
</dbReference>
<evidence type="ECO:0000256" key="13">
    <source>
        <dbReference type="ARBA" id="ARBA00023136"/>
    </source>
</evidence>
<evidence type="ECO:0000256" key="9">
    <source>
        <dbReference type="ARBA" id="ARBA00022679"/>
    </source>
</evidence>
<feature type="transmembrane region" description="Helical" evidence="19">
    <location>
        <begin position="30"/>
        <end position="48"/>
    </location>
</feature>
<organism evidence="20 21">
    <name type="scientific">Sphingobium terrigena</name>
    <dbReference type="NCBI Taxonomy" id="2304063"/>
    <lineage>
        <taxon>Bacteria</taxon>
        <taxon>Pseudomonadati</taxon>
        <taxon>Pseudomonadota</taxon>
        <taxon>Alphaproteobacteria</taxon>
        <taxon>Sphingomonadales</taxon>
        <taxon>Sphingomonadaceae</taxon>
        <taxon>Sphingobium</taxon>
    </lineage>
</organism>
<accession>A0A418YVG7</accession>
<keyword evidence="21" id="KW-1185">Reference proteome</keyword>
<proteinExistence type="inferred from homology"/>
<evidence type="ECO:0000256" key="14">
    <source>
        <dbReference type="ARBA" id="ARBA00025228"/>
    </source>
</evidence>
<dbReference type="UniPathway" id="UPA00148">
    <property type="reaction ID" value="UER00238"/>
</dbReference>
<evidence type="ECO:0000256" key="10">
    <source>
        <dbReference type="ARBA" id="ARBA00022692"/>
    </source>
</evidence>
<dbReference type="GO" id="GO:0005886">
    <property type="term" value="C:plasma membrane"/>
    <property type="evidence" value="ECO:0007669"/>
    <property type="project" value="UniProtKB-SubCell"/>
</dbReference>
<keyword evidence="9 19" id="KW-0808">Transferase</keyword>
<dbReference type="HAMAP" id="MF_00719">
    <property type="entry name" value="CobS"/>
    <property type="match status" value="1"/>
</dbReference>
<evidence type="ECO:0000256" key="2">
    <source>
        <dbReference type="ARBA" id="ARBA00004651"/>
    </source>
</evidence>
<comment type="function">
    <text evidence="14 19">Joins adenosylcobinamide-GDP and alpha-ribazole to generate adenosylcobalamin (Ado-cobalamin). Also synthesizes adenosylcobalamin 5'-phosphate from adenosylcobinamide-GDP and alpha-ribazole 5'-phosphate.</text>
</comment>
<evidence type="ECO:0000256" key="7">
    <source>
        <dbReference type="ARBA" id="ARBA00022475"/>
    </source>
</evidence>
<dbReference type="PANTHER" id="PTHR34148:SF1">
    <property type="entry name" value="ADENOSYLCOBINAMIDE-GDP RIBAZOLETRANSFERASE"/>
    <property type="match status" value="1"/>
</dbReference>
<comment type="subcellular location">
    <subcellularLocation>
        <location evidence="2 19">Cell membrane</location>
        <topology evidence="2 19">Multi-pass membrane protein</topology>
    </subcellularLocation>
</comment>
<dbReference type="AlphaFoldDB" id="A0A418YVG7"/>
<dbReference type="Proteomes" id="UP000283469">
    <property type="component" value="Unassembled WGS sequence"/>
</dbReference>
<dbReference type="Pfam" id="PF02654">
    <property type="entry name" value="CobS"/>
    <property type="match status" value="1"/>
</dbReference>
<keyword evidence="13 19" id="KW-0472">Membrane</keyword>
<comment type="cofactor">
    <cofactor evidence="1 19">
        <name>Mg(2+)</name>
        <dbReference type="ChEBI" id="CHEBI:18420"/>
    </cofactor>
</comment>
<dbReference type="GO" id="GO:0051073">
    <property type="term" value="F:adenosylcobinamide-GDP ribazoletransferase activity"/>
    <property type="evidence" value="ECO:0007669"/>
    <property type="project" value="UniProtKB-UniRule"/>
</dbReference>
<keyword evidence="7 19" id="KW-1003">Cell membrane</keyword>
<evidence type="ECO:0000256" key="16">
    <source>
        <dbReference type="ARBA" id="ARBA00032853"/>
    </source>
</evidence>
<feature type="transmembrane region" description="Helical" evidence="19">
    <location>
        <begin position="173"/>
        <end position="203"/>
    </location>
</feature>
<feature type="transmembrane region" description="Helical" evidence="19">
    <location>
        <begin position="135"/>
        <end position="153"/>
    </location>
</feature>
<evidence type="ECO:0000256" key="12">
    <source>
        <dbReference type="ARBA" id="ARBA00022989"/>
    </source>
</evidence>
<comment type="similarity">
    <text evidence="4 19">Belongs to the CobS family.</text>
</comment>
<feature type="transmembrane region" description="Helical" evidence="19">
    <location>
        <begin position="104"/>
        <end position="123"/>
    </location>
</feature>
<evidence type="ECO:0000256" key="18">
    <source>
        <dbReference type="ARBA" id="ARBA00049504"/>
    </source>
</evidence>
<comment type="pathway">
    <text evidence="3 19">Cofactor biosynthesis; adenosylcobalamin biosynthesis; adenosylcobalamin from cob(II)yrinate a,c-diamide: step 7/7.</text>
</comment>
<comment type="caution">
    <text evidence="20">The sequence shown here is derived from an EMBL/GenBank/DDBJ whole genome shotgun (WGS) entry which is preliminary data.</text>
</comment>
<comment type="catalytic activity">
    <reaction evidence="17 19">
        <text>alpha-ribazole + adenosylcob(III)inamide-GDP = adenosylcob(III)alamin + GMP + H(+)</text>
        <dbReference type="Rhea" id="RHEA:16049"/>
        <dbReference type="ChEBI" id="CHEBI:10329"/>
        <dbReference type="ChEBI" id="CHEBI:15378"/>
        <dbReference type="ChEBI" id="CHEBI:18408"/>
        <dbReference type="ChEBI" id="CHEBI:58115"/>
        <dbReference type="ChEBI" id="CHEBI:60487"/>
        <dbReference type="EC" id="2.7.8.26"/>
    </reaction>
</comment>
<name>A0A418YVG7_9SPHN</name>
<feature type="transmembrane region" description="Helical" evidence="19">
    <location>
        <begin position="55"/>
        <end position="75"/>
    </location>
</feature>
<dbReference type="InterPro" id="IPR003805">
    <property type="entry name" value="CobS"/>
</dbReference>
<keyword evidence="10 19" id="KW-0812">Transmembrane</keyword>
<evidence type="ECO:0000256" key="4">
    <source>
        <dbReference type="ARBA" id="ARBA00010561"/>
    </source>
</evidence>
<evidence type="ECO:0000256" key="19">
    <source>
        <dbReference type="HAMAP-Rule" id="MF_00719"/>
    </source>
</evidence>
<evidence type="ECO:0000256" key="17">
    <source>
        <dbReference type="ARBA" id="ARBA00048623"/>
    </source>
</evidence>
<evidence type="ECO:0000256" key="11">
    <source>
        <dbReference type="ARBA" id="ARBA00022842"/>
    </source>
</evidence>
<sequence length="234" mass="24915">MKGLIIAAQFLTRLPFPSIAVDDDAFARSMRWFPAVGLLIGLFLTGGAQLLRGDAWIAALAVLLLWIGITGALHIDGLADLADAVGAGHKDPARFRAVMADPHVGSFGVVAIMLLLLAKLVLLRALIEQDNNLPLLLIPFAARIGPLIWARWLPPLHAGLGARFADAVGWPHIAFWFGLLIASTWLVPAMLAAPLLIALWALWLKRRVGGVSGDCHGAGIELVEVGLFAIVVTG</sequence>
<comment type="catalytic activity">
    <reaction evidence="18 19">
        <text>alpha-ribazole 5'-phosphate + adenosylcob(III)inamide-GDP = adenosylcob(III)alamin 5'-phosphate + GMP + H(+)</text>
        <dbReference type="Rhea" id="RHEA:23560"/>
        <dbReference type="ChEBI" id="CHEBI:15378"/>
        <dbReference type="ChEBI" id="CHEBI:57918"/>
        <dbReference type="ChEBI" id="CHEBI:58115"/>
        <dbReference type="ChEBI" id="CHEBI:60487"/>
        <dbReference type="ChEBI" id="CHEBI:60493"/>
        <dbReference type="EC" id="2.7.8.26"/>
    </reaction>
</comment>
<reference evidence="20 21" key="1">
    <citation type="submission" date="2018-08" db="EMBL/GenBank/DDBJ databases">
        <title>Sphingobium sp. EO9.</title>
        <authorList>
            <person name="Park Y."/>
            <person name="Kim K.H."/>
            <person name="Jeon C.O."/>
        </authorList>
    </citation>
    <scope>NUCLEOTIDE SEQUENCE [LARGE SCALE GENOMIC DNA]</scope>
    <source>
        <strain evidence="20 21">EO9</strain>
    </source>
</reference>
<evidence type="ECO:0000313" key="20">
    <source>
        <dbReference type="EMBL" id="RJG56189.1"/>
    </source>
</evidence>
<dbReference type="RefSeq" id="WP_119744528.1">
    <property type="nucleotide sequence ID" value="NZ_QVRA01000004.1"/>
</dbReference>
<dbReference type="NCBIfam" id="TIGR00317">
    <property type="entry name" value="cobS"/>
    <property type="match status" value="1"/>
</dbReference>
<gene>
    <name evidence="19 20" type="primary">cobS</name>
    <name evidence="20" type="ORF">D0Z70_05905</name>
</gene>
<evidence type="ECO:0000256" key="8">
    <source>
        <dbReference type="ARBA" id="ARBA00022573"/>
    </source>
</evidence>
<dbReference type="PANTHER" id="PTHR34148">
    <property type="entry name" value="ADENOSYLCOBINAMIDE-GDP RIBAZOLETRANSFERASE"/>
    <property type="match status" value="1"/>
</dbReference>
<evidence type="ECO:0000256" key="5">
    <source>
        <dbReference type="ARBA" id="ARBA00013200"/>
    </source>
</evidence>
<protein>
    <recommendedName>
        <fullName evidence="6 19">Adenosylcobinamide-GDP ribazoletransferase</fullName>
        <ecNumber evidence="5 19">2.7.8.26</ecNumber>
    </recommendedName>
    <alternativeName>
        <fullName evidence="16 19">Cobalamin synthase</fullName>
    </alternativeName>
    <alternativeName>
        <fullName evidence="15 19">Cobalamin-5'-phosphate synthase</fullName>
    </alternativeName>
</protein>
<evidence type="ECO:0000313" key="21">
    <source>
        <dbReference type="Proteomes" id="UP000283469"/>
    </source>
</evidence>
<evidence type="ECO:0000256" key="15">
    <source>
        <dbReference type="ARBA" id="ARBA00032605"/>
    </source>
</evidence>
<dbReference type="EC" id="2.7.8.26" evidence="5 19"/>
<keyword evidence="8 19" id="KW-0169">Cobalamin biosynthesis</keyword>
<evidence type="ECO:0000256" key="6">
    <source>
        <dbReference type="ARBA" id="ARBA00015850"/>
    </source>
</evidence>
<dbReference type="GO" id="GO:0009236">
    <property type="term" value="P:cobalamin biosynthetic process"/>
    <property type="evidence" value="ECO:0007669"/>
    <property type="project" value="UniProtKB-UniRule"/>
</dbReference>
<dbReference type="EMBL" id="QVRA01000004">
    <property type="protein sequence ID" value="RJG56189.1"/>
    <property type="molecule type" value="Genomic_DNA"/>
</dbReference>
<evidence type="ECO:0000256" key="3">
    <source>
        <dbReference type="ARBA" id="ARBA00004663"/>
    </source>
</evidence>
<dbReference type="OrthoDB" id="9794626at2"/>
<keyword evidence="12 19" id="KW-1133">Transmembrane helix</keyword>
<evidence type="ECO:0000256" key="1">
    <source>
        <dbReference type="ARBA" id="ARBA00001946"/>
    </source>
</evidence>